<evidence type="ECO:0000313" key="3">
    <source>
        <dbReference type="EMBL" id="SDF79385.1"/>
    </source>
</evidence>
<protein>
    <recommendedName>
        <fullName evidence="5">Transposase (putative) YhgA-like domain-containing protein</fullName>
    </recommendedName>
</protein>
<evidence type="ECO:0000259" key="2">
    <source>
        <dbReference type="Pfam" id="PF14261"/>
    </source>
</evidence>
<feature type="domain" description="Transposase (putative) YhgA-like" evidence="1">
    <location>
        <begin position="12"/>
        <end position="217"/>
    </location>
</feature>
<dbReference type="Pfam" id="PF04754">
    <property type="entry name" value="Transposase_31"/>
    <property type="match status" value="1"/>
</dbReference>
<dbReference type="RefSeq" id="WP_074592516.1">
    <property type="nucleotide sequence ID" value="NZ_FNBS01000024.1"/>
</dbReference>
<proteinExistence type="predicted"/>
<dbReference type="InterPro" id="IPR006842">
    <property type="entry name" value="Transposase_31"/>
</dbReference>
<dbReference type="Proteomes" id="UP000183404">
    <property type="component" value="Unassembled WGS sequence"/>
</dbReference>
<organism evidence="3 4">
    <name type="scientific">Thermoanaerobacter thermohydrosulfuricus</name>
    <name type="common">Clostridium thermohydrosulfuricum</name>
    <dbReference type="NCBI Taxonomy" id="1516"/>
    <lineage>
        <taxon>Bacteria</taxon>
        <taxon>Bacillati</taxon>
        <taxon>Bacillota</taxon>
        <taxon>Clostridia</taxon>
        <taxon>Thermoanaerobacterales</taxon>
        <taxon>Thermoanaerobacteraceae</taxon>
        <taxon>Thermoanaerobacter</taxon>
    </lineage>
</organism>
<evidence type="ECO:0008006" key="5">
    <source>
        <dbReference type="Google" id="ProtNLM"/>
    </source>
</evidence>
<dbReference type="PANTHER" id="PTHR34611">
    <property type="match status" value="1"/>
</dbReference>
<dbReference type="Pfam" id="PF14261">
    <property type="entry name" value="DUF4351"/>
    <property type="match status" value="1"/>
</dbReference>
<dbReference type="InterPro" id="IPR051699">
    <property type="entry name" value="Rpn/YhgA-like_nuclease"/>
</dbReference>
<dbReference type="GO" id="GO:1990238">
    <property type="term" value="F:double-stranded DNA endonuclease activity"/>
    <property type="evidence" value="ECO:0007669"/>
    <property type="project" value="TreeGrafter"/>
</dbReference>
<name>A0A1G7NZA2_THETY</name>
<feature type="domain" description="DUF4351" evidence="2">
    <location>
        <begin position="291"/>
        <end position="347"/>
    </location>
</feature>
<evidence type="ECO:0000313" key="4">
    <source>
        <dbReference type="Proteomes" id="UP000183404"/>
    </source>
</evidence>
<dbReference type="PANTHER" id="PTHR34611:SF2">
    <property type="entry name" value="INACTIVE RECOMBINATION-PROMOTING NUCLEASE-LIKE PROTEIN RPNE-RELATED"/>
    <property type="match status" value="1"/>
</dbReference>
<accession>A0A1G7NZA2</accession>
<sequence>MDDKNVKEAIHNQHDKGYKFLLSSKRVFIELLRSFVKQEWVNDIDEANVVKVDKSFVLQDFADKEADLVYRVKLKEKEVIFYILMELQSTVDYQMPYRLLLYMVEIWRSILKDIPKKESRRKDFKLPVIVPIVLYNGVRKWTAKTSYKETLNSYETFGEYAVDFKYILIDVNRYTKEELLKLENLIASVFLLEQKVEFEEIMKRLKELSEILNNLDKDEILLFKAWFKKILLARLPEEERENIERIIDENKEVNIMISNLEKTILQEMKEREKKGIEKGIKKGIKKGIEKGMKRGIGVTVIKLLEKKFGNVPKEYVKKIEGVNRETLMAIVDNIFEINKIEDLDKFLK</sequence>
<gene>
    <name evidence="3" type="ORF">SAMN04244560_01243</name>
</gene>
<dbReference type="InterPro" id="IPR025587">
    <property type="entry name" value="DUF4351"/>
</dbReference>
<dbReference type="EMBL" id="FNBS01000024">
    <property type="protein sequence ID" value="SDF79385.1"/>
    <property type="molecule type" value="Genomic_DNA"/>
</dbReference>
<reference evidence="3 4" key="1">
    <citation type="submission" date="2016-10" db="EMBL/GenBank/DDBJ databases">
        <authorList>
            <person name="de Groot N.N."/>
        </authorList>
    </citation>
    <scope>NUCLEOTIDE SEQUENCE [LARGE SCALE GENOMIC DNA]</scope>
    <source>
        <strain evidence="3 4">DSM 569</strain>
    </source>
</reference>
<dbReference type="GO" id="GO:0006310">
    <property type="term" value="P:DNA recombination"/>
    <property type="evidence" value="ECO:0007669"/>
    <property type="project" value="TreeGrafter"/>
</dbReference>
<dbReference type="AlphaFoldDB" id="A0A1G7NZA2"/>
<evidence type="ECO:0000259" key="1">
    <source>
        <dbReference type="Pfam" id="PF04754"/>
    </source>
</evidence>